<dbReference type="InterPro" id="IPR044925">
    <property type="entry name" value="His-Me_finger_sf"/>
</dbReference>
<evidence type="ECO:0000256" key="4">
    <source>
        <dbReference type="ARBA" id="ARBA00022801"/>
    </source>
</evidence>
<dbReference type="InterPro" id="IPR026444">
    <property type="entry name" value="Secre_tail"/>
</dbReference>
<dbReference type="PANTHER" id="PTHR33607:SF2">
    <property type="entry name" value="ENDONUCLEASE-1"/>
    <property type="match status" value="1"/>
</dbReference>
<dbReference type="InterPro" id="IPR003961">
    <property type="entry name" value="FN3_dom"/>
</dbReference>
<reference evidence="8" key="1">
    <citation type="journal article" date="2019" name="Int. J. Syst. Evol. Microbiol.">
        <title>The Global Catalogue of Microorganisms (GCM) 10K type strain sequencing project: providing services to taxonomists for standard genome sequencing and annotation.</title>
        <authorList>
            <consortium name="The Broad Institute Genomics Platform"/>
            <consortium name="The Broad Institute Genome Sequencing Center for Infectious Disease"/>
            <person name="Wu L."/>
            <person name="Ma J."/>
        </authorList>
    </citation>
    <scope>NUCLEOTIDE SEQUENCE [LARGE SCALE GENOMIC DNA]</scope>
    <source>
        <strain evidence="8">KCTC 12708</strain>
    </source>
</reference>
<dbReference type="PROSITE" id="PS50853">
    <property type="entry name" value="FN3"/>
    <property type="match status" value="1"/>
</dbReference>
<keyword evidence="4" id="KW-0378">Hydrolase</keyword>
<dbReference type="Pfam" id="PF18962">
    <property type="entry name" value="Por_Secre_tail"/>
    <property type="match status" value="1"/>
</dbReference>
<dbReference type="InterPro" id="IPR013783">
    <property type="entry name" value="Ig-like_fold"/>
</dbReference>
<evidence type="ECO:0000256" key="5">
    <source>
        <dbReference type="SAM" id="SignalP"/>
    </source>
</evidence>
<feature type="domain" description="Fibronectin type-III" evidence="6">
    <location>
        <begin position="287"/>
        <end position="374"/>
    </location>
</feature>
<accession>A0ABQ3BQ46</accession>
<dbReference type="GeneID" id="94368797"/>
<dbReference type="NCBIfam" id="TIGR04183">
    <property type="entry name" value="Por_Secre_tail"/>
    <property type="match status" value="1"/>
</dbReference>
<proteinExistence type="inferred from homology"/>
<dbReference type="Proteomes" id="UP000615593">
    <property type="component" value="Unassembled WGS sequence"/>
</dbReference>
<keyword evidence="3 5" id="KW-0732">Signal</keyword>
<dbReference type="Gene3D" id="2.60.120.200">
    <property type="match status" value="1"/>
</dbReference>
<dbReference type="EMBL" id="BMWY01000002">
    <property type="protein sequence ID" value="GGZ51240.1"/>
    <property type="molecule type" value="Genomic_DNA"/>
</dbReference>
<sequence length="627" mass="69618">MKKSLLLFALTICAFVVKAQVPAGYYNSAQGLTGYTLKSELSTIITNGHTAQSYGALWTVYYTSDVDNYYENDGTVLDIYSEKPNATDAYNYTLGSDQCGNYQNESDCYNREHSFPKSWFNDASPMVTDMHHIFPTDGKVNSERSNFPYGEVGNASWTSTNGTKKGNNNYNFPNAYNGTVFEPIDEFKGDLARVYFYMATRYENQISGWETSNAGSDATLNGTSNQVFEDWMLAMLIDWHNADPVSQKEIDRNNAAYTFQGNRNPYVDNPQYVAQVWGTPDTQAPTAPTNLNYNSLTDSSVNLNWNAATDNVGVVSYLIEQDGVEVATISATNTTYLVSNLSPETTYDFEVFALDAYGNISSASNLVTVTTLEAAEVIFSEDFNDCQNVQFTPVSELSTQDWQCQIEFGEDNTGCFQMNSYSQGNQVPSIDWLITTNSIDLANYTQESLSFYTVAAYGNSELQLLYSTDYNAANAPSNATWTAVPNLTIPQHPSGNANEIVFEFNDIDISSISGNVYFAFKYDTSNGEQATRWTVDSFLIEGEQNLSTSTEQQLAFSIYPNPSQGRFNISLPSKAEFSYAIYDLNGRLLQKKEKSTTQISVENLASGLYLLRVSSAGKTATKKLIIE</sequence>
<protein>
    <recommendedName>
        <fullName evidence="6">Fibronectin type-III domain-containing protein</fullName>
    </recommendedName>
</protein>
<keyword evidence="2" id="KW-0540">Nuclease</keyword>
<dbReference type="SUPFAM" id="SSF49265">
    <property type="entry name" value="Fibronectin type III"/>
    <property type="match status" value="1"/>
</dbReference>
<keyword evidence="8" id="KW-1185">Reference proteome</keyword>
<gene>
    <name evidence="7" type="ORF">GCM10008088_11330</name>
</gene>
<evidence type="ECO:0000256" key="2">
    <source>
        <dbReference type="ARBA" id="ARBA00022722"/>
    </source>
</evidence>
<comment type="similarity">
    <text evidence="1">Belongs to the EndA/NucM nuclease family.</text>
</comment>
<dbReference type="RefSeq" id="WP_027883696.1">
    <property type="nucleotide sequence ID" value="NZ_BMWY01000002.1"/>
</dbReference>
<dbReference type="SMART" id="SM00060">
    <property type="entry name" value="FN3"/>
    <property type="match status" value="1"/>
</dbReference>
<evidence type="ECO:0000313" key="8">
    <source>
        <dbReference type="Proteomes" id="UP000615593"/>
    </source>
</evidence>
<dbReference type="InterPro" id="IPR036116">
    <property type="entry name" value="FN3_sf"/>
</dbReference>
<dbReference type="CDD" id="cd00063">
    <property type="entry name" value="FN3"/>
    <property type="match status" value="1"/>
</dbReference>
<dbReference type="Gene3D" id="2.60.40.10">
    <property type="entry name" value="Immunoglobulins"/>
    <property type="match status" value="1"/>
</dbReference>
<comment type="caution">
    <text evidence="7">The sequence shown here is derived from an EMBL/GenBank/DDBJ whole genome shotgun (WGS) entry which is preliminary data.</text>
</comment>
<feature type="chain" id="PRO_5046141059" description="Fibronectin type-III domain-containing protein" evidence="5">
    <location>
        <begin position="20"/>
        <end position="627"/>
    </location>
</feature>
<evidence type="ECO:0000313" key="7">
    <source>
        <dbReference type="EMBL" id="GGZ51240.1"/>
    </source>
</evidence>
<evidence type="ECO:0000256" key="1">
    <source>
        <dbReference type="ARBA" id="ARBA00006429"/>
    </source>
</evidence>
<organism evidence="7 8">
    <name type="scientific">Mesonia mobilis</name>
    <dbReference type="NCBI Taxonomy" id="369791"/>
    <lineage>
        <taxon>Bacteria</taxon>
        <taxon>Pseudomonadati</taxon>
        <taxon>Bacteroidota</taxon>
        <taxon>Flavobacteriia</taxon>
        <taxon>Flavobacteriales</taxon>
        <taxon>Flavobacteriaceae</taxon>
        <taxon>Mesonia</taxon>
    </lineage>
</organism>
<dbReference type="PANTHER" id="PTHR33607">
    <property type="entry name" value="ENDONUCLEASE-1"/>
    <property type="match status" value="1"/>
</dbReference>
<dbReference type="InterPro" id="IPR007346">
    <property type="entry name" value="Endonuclease-I"/>
</dbReference>
<feature type="signal peptide" evidence="5">
    <location>
        <begin position="1"/>
        <end position="19"/>
    </location>
</feature>
<evidence type="ECO:0000259" key="6">
    <source>
        <dbReference type="PROSITE" id="PS50853"/>
    </source>
</evidence>
<dbReference type="Pfam" id="PF00041">
    <property type="entry name" value="fn3"/>
    <property type="match status" value="1"/>
</dbReference>
<evidence type="ECO:0000256" key="3">
    <source>
        <dbReference type="ARBA" id="ARBA00022729"/>
    </source>
</evidence>
<dbReference type="Pfam" id="PF04231">
    <property type="entry name" value="Endonuclease_1"/>
    <property type="match status" value="1"/>
</dbReference>
<name>A0ABQ3BQ46_9FLAO</name>
<dbReference type="SUPFAM" id="SSF54060">
    <property type="entry name" value="His-Me finger endonucleases"/>
    <property type="match status" value="1"/>
</dbReference>